<dbReference type="GeneID" id="92210198"/>
<evidence type="ECO:0000259" key="1">
    <source>
        <dbReference type="Pfam" id="PF01593"/>
    </source>
</evidence>
<protein>
    <recommendedName>
        <fullName evidence="1">Amine oxidase domain-containing protein</fullName>
    </recommendedName>
</protein>
<dbReference type="InterPro" id="IPR050281">
    <property type="entry name" value="Flavin_monoamine_oxidase"/>
</dbReference>
<accession>A0ABP0ZRJ2</accession>
<organism evidence="2 3">
    <name type="scientific">Lodderomyces beijingensis</name>
    <dbReference type="NCBI Taxonomy" id="1775926"/>
    <lineage>
        <taxon>Eukaryota</taxon>
        <taxon>Fungi</taxon>
        <taxon>Dikarya</taxon>
        <taxon>Ascomycota</taxon>
        <taxon>Saccharomycotina</taxon>
        <taxon>Pichiomycetes</taxon>
        <taxon>Debaryomycetaceae</taxon>
        <taxon>Candida/Lodderomyces clade</taxon>
        <taxon>Lodderomyces</taxon>
    </lineage>
</organism>
<name>A0ABP0ZRJ2_9ASCO</name>
<dbReference type="PANTHER" id="PTHR10742:SF410">
    <property type="entry name" value="LYSINE-SPECIFIC HISTONE DEMETHYLASE 2"/>
    <property type="match status" value="1"/>
</dbReference>
<reference evidence="2 3" key="1">
    <citation type="submission" date="2024-03" db="EMBL/GenBank/DDBJ databases">
        <authorList>
            <person name="Brejova B."/>
        </authorList>
    </citation>
    <scope>NUCLEOTIDE SEQUENCE [LARGE SCALE GENOMIC DNA]</scope>
    <source>
        <strain evidence="2 3">CBS 14171</strain>
    </source>
</reference>
<dbReference type="SUPFAM" id="SSF54373">
    <property type="entry name" value="FAD-linked reductases, C-terminal domain"/>
    <property type="match status" value="1"/>
</dbReference>
<dbReference type="Pfam" id="PF01593">
    <property type="entry name" value="Amino_oxidase"/>
    <property type="match status" value="1"/>
</dbReference>
<evidence type="ECO:0000313" key="3">
    <source>
        <dbReference type="Proteomes" id="UP001497383"/>
    </source>
</evidence>
<dbReference type="Gene3D" id="3.50.50.60">
    <property type="entry name" value="FAD/NAD(P)-binding domain"/>
    <property type="match status" value="1"/>
</dbReference>
<proteinExistence type="predicted"/>
<feature type="domain" description="Amine oxidase" evidence="1">
    <location>
        <begin position="13"/>
        <end position="465"/>
    </location>
</feature>
<dbReference type="PANTHER" id="PTHR10742">
    <property type="entry name" value="FLAVIN MONOAMINE OXIDASE"/>
    <property type="match status" value="1"/>
</dbReference>
<gene>
    <name evidence="2" type="ORF">LODBEIA_P50020</name>
</gene>
<dbReference type="EMBL" id="OZ022410">
    <property type="protein sequence ID" value="CAK9441133.1"/>
    <property type="molecule type" value="Genomic_DNA"/>
</dbReference>
<dbReference type="InterPro" id="IPR002937">
    <property type="entry name" value="Amino_oxidase"/>
</dbReference>
<keyword evidence="3" id="KW-1185">Reference proteome</keyword>
<dbReference type="Proteomes" id="UP001497383">
    <property type="component" value="Chromosome 6"/>
</dbReference>
<sequence length="479" mass="54110">MQHKSVIILGGGMSGIKTAIDLYAGGVKDTMILEARSRLGGRVLTMESESFAGARYDIGASWFHDGLRNPLFDKALASGDIEYYYDDGKYRFLSQSDAVVETWKFEAVVSEFQTYSALQYLENPHKPDVSIKEACMEYLDKFKDKLNDHQREYCPGVIRMWAELWLGESWDKLSAKYANTERHLGRNILVKSGYTKVLNNELKELPQSYRDTQIKLDSQVVKIDYSGKHIVVYVKDGSRYSCDYLVVTIPQSILKISDKHDAGCIQWEPELPQPIQKSIEDVNFGSLGKFIMEFDECFWPHDVDRFYALTNKDAQNPTQRVQAWDFPSLLVNYQSVRGVPALVALTQKPLSKYIEEQFAAGKQMQVWHDIYKPLMAQIAGISAETDIPEPKNVYCSHWNEEFFSRGAYGVSFVGTADPLNTIRAFAKGCHGGKIRFAGAETMDNTSSGCVHGAWFSGQREARAILDQISAQNIQGKGKL</sequence>
<dbReference type="SUPFAM" id="SSF51905">
    <property type="entry name" value="FAD/NAD(P)-binding domain"/>
    <property type="match status" value="1"/>
</dbReference>
<evidence type="ECO:0000313" key="2">
    <source>
        <dbReference type="EMBL" id="CAK9441133.1"/>
    </source>
</evidence>
<dbReference type="RefSeq" id="XP_066831940.1">
    <property type="nucleotide sequence ID" value="XM_066975287.1"/>
</dbReference>
<dbReference type="Gene3D" id="3.90.660.10">
    <property type="match status" value="1"/>
</dbReference>
<dbReference type="InterPro" id="IPR036188">
    <property type="entry name" value="FAD/NAD-bd_sf"/>
</dbReference>